<reference evidence="4" key="2">
    <citation type="journal article" date="2019" name="Int. J. Syst. Evol. Microbiol.">
        <title>The Global Catalogue of Microorganisms (GCM) 10K type strain sequencing project: providing services to taxonomists for standard genome sequencing and annotation.</title>
        <authorList>
            <consortium name="The Broad Institute Genomics Platform"/>
            <consortium name="The Broad Institute Genome Sequencing Center for Infectious Disease"/>
            <person name="Wu L."/>
            <person name="Ma J."/>
        </authorList>
    </citation>
    <scope>NUCLEOTIDE SEQUENCE [LARGE SCALE GENOMIC DNA]</scope>
    <source>
        <strain evidence="4">JCM 19635</strain>
    </source>
</reference>
<evidence type="ECO:0000313" key="3">
    <source>
        <dbReference type="EMBL" id="MFC7670943.1"/>
    </source>
</evidence>
<keyword evidence="1" id="KW-1133">Transmembrane helix</keyword>
<dbReference type="EMBL" id="JBHTEK010000004">
    <property type="protein sequence ID" value="MFC7670943.1"/>
    <property type="molecule type" value="Genomic_DNA"/>
</dbReference>
<gene>
    <name evidence="2" type="ORF">ACFQT0_27960</name>
    <name evidence="3" type="ORF">ACFQT0_28775</name>
</gene>
<accession>A0ABW2UBN2</accession>
<dbReference type="RefSeq" id="WP_380206523.1">
    <property type="nucleotide sequence ID" value="NZ_JBHTEK010000004.1"/>
</dbReference>
<feature type="transmembrane region" description="Helical" evidence="1">
    <location>
        <begin position="48"/>
        <end position="65"/>
    </location>
</feature>
<sequence>MTALSTLPLLPGGLPLDTLLMVWGSCLLFGFVLGVYDRRLAALGPRLPFYVLGIVSFTAFFHVVYEGLFRHLGGGTILLYGLGSLLVGLLLAAGGFGWPD</sequence>
<keyword evidence="4" id="KW-1185">Reference proteome</keyword>
<proteinExistence type="predicted"/>
<reference evidence="3" key="3">
    <citation type="submission" date="2024-09" db="EMBL/GenBank/DDBJ databases">
        <authorList>
            <person name="Sun Q."/>
            <person name="Mori K."/>
        </authorList>
    </citation>
    <scope>NUCLEOTIDE SEQUENCE</scope>
    <source>
        <strain evidence="3">JCM 19635</strain>
    </source>
</reference>
<organism evidence="3 4">
    <name type="scientific">Hymenobacter humi</name>
    <dbReference type="NCBI Taxonomy" id="1411620"/>
    <lineage>
        <taxon>Bacteria</taxon>
        <taxon>Pseudomonadati</taxon>
        <taxon>Bacteroidota</taxon>
        <taxon>Cytophagia</taxon>
        <taxon>Cytophagales</taxon>
        <taxon>Hymenobacteraceae</taxon>
        <taxon>Hymenobacter</taxon>
    </lineage>
</organism>
<dbReference type="Proteomes" id="UP001596513">
    <property type="component" value="Unassembled WGS sequence"/>
</dbReference>
<evidence type="ECO:0000256" key="1">
    <source>
        <dbReference type="SAM" id="Phobius"/>
    </source>
</evidence>
<dbReference type="EMBL" id="JBHTEK010000004">
    <property type="protein sequence ID" value="MFC7670795.1"/>
    <property type="molecule type" value="Genomic_DNA"/>
</dbReference>
<evidence type="ECO:0000313" key="2">
    <source>
        <dbReference type="EMBL" id="MFC7670795.1"/>
    </source>
</evidence>
<feature type="transmembrane region" description="Helical" evidence="1">
    <location>
        <begin position="77"/>
        <end position="98"/>
    </location>
</feature>
<comment type="caution">
    <text evidence="3">The sequence shown here is derived from an EMBL/GenBank/DDBJ whole genome shotgun (WGS) entry which is preliminary data.</text>
</comment>
<keyword evidence="1" id="KW-0472">Membrane</keyword>
<name>A0ABW2UBN2_9BACT</name>
<protein>
    <submittedName>
        <fullName evidence="3">Uncharacterized protein</fullName>
    </submittedName>
</protein>
<reference evidence="3" key="1">
    <citation type="journal article" date="2014" name="Int. J. Syst. Evol. Microbiol.">
        <title>Complete genome of a new Firmicutes species belonging to the dominant human colonic microbiota ('Ruminococcus bicirculans') reveals two chromosomes and a selective capacity to utilize plant glucans.</title>
        <authorList>
            <consortium name="NISC Comparative Sequencing Program"/>
            <person name="Wegmann U."/>
            <person name="Louis P."/>
            <person name="Goesmann A."/>
            <person name="Henrissat B."/>
            <person name="Duncan S.H."/>
            <person name="Flint H.J."/>
        </authorList>
    </citation>
    <scope>NUCLEOTIDE SEQUENCE</scope>
    <source>
        <strain evidence="3">JCM 19635</strain>
    </source>
</reference>
<evidence type="ECO:0000313" key="4">
    <source>
        <dbReference type="Proteomes" id="UP001596513"/>
    </source>
</evidence>
<keyword evidence="1" id="KW-0812">Transmembrane</keyword>
<feature type="transmembrane region" description="Helical" evidence="1">
    <location>
        <begin position="20"/>
        <end position="36"/>
    </location>
</feature>